<name>A0A5D4RCE0_9BACI</name>
<accession>A0A5D4RCE0</accession>
<sequence>MGYKVKRGSGSSEPVIREFLLSFLKRLIALLIVLGLIIGVGYFLLKLAYDRFPAFQTAADDVMGWVQRFYVEHGIWATTGVIIFICLGVWAIGEEARRKERRRESMNELMK</sequence>
<protein>
    <submittedName>
        <fullName evidence="2">Uncharacterized protein</fullName>
    </submittedName>
</protein>
<reference evidence="2 3" key="1">
    <citation type="submission" date="2019-08" db="EMBL/GenBank/DDBJ databases">
        <title>Bacillus genomes from the desert of Cuatro Cienegas, Coahuila.</title>
        <authorList>
            <person name="Olmedo-Alvarez G."/>
        </authorList>
    </citation>
    <scope>NUCLEOTIDE SEQUENCE [LARGE SCALE GENOMIC DNA]</scope>
    <source>
        <strain evidence="2 3">CH108_3D</strain>
    </source>
</reference>
<keyword evidence="1" id="KW-0812">Transmembrane</keyword>
<feature type="transmembrane region" description="Helical" evidence="1">
    <location>
        <begin position="27"/>
        <end position="45"/>
    </location>
</feature>
<keyword evidence="1" id="KW-0472">Membrane</keyword>
<dbReference type="RefSeq" id="WP_148986152.1">
    <property type="nucleotide sequence ID" value="NZ_JBNILK010000012.1"/>
</dbReference>
<evidence type="ECO:0000313" key="3">
    <source>
        <dbReference type="Proteomes" id="UP000322997"/>
    </source>
</evidence>
<dbReference type="EMBL" id="VTEQ01000010">
    <property type="protein sequence ID" value="TYS48259.1"/>
    <property type="molecule type" value="Genomic_DNA"/>
</dbReference>
<evidence type="ECO:0000256" key="1">
    <source>
        <dbReference type="SAM" id="Phobius"/>
    </source>
</evidence>
<dbReference type="AlphaFoldDB" id="A0A5D4RCE0"/>
<dbReference type="Proteomes" id="UP000322997">
    <property type="component" value="Unassembled WGS sequence"/>
</dbReference>
<comment type="caution">
    <text evidence="2">The sequence shown here is derived from an EMBL/GenBank/DDBJ whole genome shotgun (WGS) entry which is preliminary data.</text>
</comment>
<keyword evidence="1" id="KW-1133">Transmembrane helix</keyword>
<gene>
    <name evidence="2" type="ORF">FZC83_21545</name>
</gene>
<evidence type="ECO:0000313" key="2">
    <source>
        <dbReference type="EMBL" id="TYS48259.1"/>
    </source>
</evidence>
<organism evidence="2 3">
    <name type="scientific">Rossellomorea marisflavi</name>
    <dbReference type="NCBI Taxonomy" id="189381"/>
    <lineage>
        <taxon>Bacteria</taxon>
        <taxon>Bacillati</taxon>
        <taxon>Bacillota</taxon>
        <taxon>Bacilli</taxon>
        <taxon>Bacillales</taxon>
        <taxon>Bacillaceae</taxon>
        <taxon>Rossellomorea</taxon>
    </lineage>
</organism>
<proteinExistence type="predicted"/>
<feature type="transmembrane region" description="Helical" evidence="1">
    <location>
        <begin position="73"/>
        <end position="93"/>
    </location>
</feature>